<dbReference type="SMR" id="A0A0C6PBY2"/>
<dbReference type="PANTHER" id="PTHR21240:SF19">
    <property type="entry name" value="CATALYTIC_ HYDROLASE"/>
    <property type="match status" value="1"/>
</dbReference>
<evidence type="ECO:0000313" key="3">
    <source>
        <dbReference type="EMBL" id="CCJ55644.1"/>
    </source>
</evidence>
<dbReference type="InterPro" id="IPR032465">
    <property type="entry name" value="ACMSD"/>
</dbReference>
<feature type="domain" description="Amidohydrolase-related" evidence="2">
    <location>
        <begin position="4"/>
        <end position="276"/>
    </location>
</feature>
<dbReference type="InterPro" id="IPR032466">
    <property type="entry name" value="Metal_Hydrolase"/>
</dbReference>
<dbReference type="GO" id="GO:0016787">
    <property type="term" value="F:hydrolase activity"/>
    <property type="evidence" value="ECO:0007669"/>
    <property type="project" value="InterPro"/>
</dbReference>
<dbReference type="KEGG" id="bbh:BN112_3730"/>
<keyword evidence="1" id="KW-0456">Lyase</keyword>
<dbReference type="SUPFAM" id="SSF51556">
    <property type="entry name" value="Metallo-dependent hydrolases"/>
    <property type="match status" value="1"/>
</dbReference>
<dbReference type="GeneID" id="56476808"/>
<evidence type="ECO:0000313" key="4">
    <source>
        <dbReference type="Proteomes" id="UP000007564"/>
    </source>
</evidence>
<accession>A0A0C6PBY2</accession>
<evidence type="ECO:0000259" key="2">
    <source>
        <dbReference type="Pfam" id="PF04909"/>
    </source>
</evidence>
<dbReference type="Proteomes" id="UP000007564">
    <property type="component" value="Chromosome"/>
</dbReference>
<dbReference type="Pfam" id="PF04909">
    <property type="entry name" value="Amidohydro_2"/>
    <property type="match status" value="1"/>
</dbReference>
<dbReference type="AlphaFoldDB" id="A0A0C6PBY2"/>
<dbReference type="InterPro" id="IPR006680">
    <property type="entry name" value="Amidohydro-rel"/>
</dbReference>
<organism evidence="3 4">
    <name type="scientific">Bordetella bronchiseptica 253</name>
    <dbReference type="NCBI Taxonomy" id="568707"/>
    <lineage>
        <taxon>Bacteria</taxon>
        <taxon>Pseudomonadati</taxon>
        <taxon>Pseudomonadota</taxon>
        <taxon>Betaproteobacteria</taxon>
        <taxon>Burkholderiales</taxon>
        <taxon>Alcaligenaceae</taxon>
        <taxon>Bordetella</taxon>
    </lineage>
</organism>
<evidence type="ECO:0000256" key="1">
    <source>
        <dbReference type="ARBA" id="ARBA00023239"/>
    </source>
</evidence>
<protein>
    <recommendedName>
        <fullName evidence="2">Amidohydrolase-related domain-containing protein</fullName>
    </recommendedName>
</protein>
<dbReference type="OrthoDB" id="1407586at2"/>
<proteinExistence type="predicted"/>
<name>A0A0C6PBY2_BORBO</name>
<reference evidence="3 4" key="1">
    <citation type="journal article" date="2012" name="BMC Genomics">
        <title>Comparative genomics of the classical Bordetella subspecies: the evolution and exchange of virulence-associated diversity amongst closely related pathogens.</title>
        <authorList>
            <person name="Park J."/>
            <person name="Zhang Y."/>
            <person name="Buboltz A.M."/>
            <person name="Zhang X."/>
            <person name="Schuster S.C."/>
            <person name="Ahuja U."/>
            <person name="Liu M."/>
            <person name="Miller J.F."/>
            <person name="Sebaihia M."/>
            <person name="Bentley S.D."/>
            <person name="Parkhill J."/>
            <person name="Harvill E.T."/>
        </authorList>
    </citation>
    <scope>NUCLEOTIDE SEQUENCE [LARGE SCALE GENOMIC DNA]</scope>
    <source>
        <strain evidence="3 4">253</strain>
    </source>
</reference>
<dbReference type="EMBL" id="HE965806">
    <property type="protein sequence ID" value="CCJ55644.1"/>
    <property type="molecule type" value="Genomic_DNA"/>
</dbReference>
<dbReference type="RefSeq" id="WP_003815505.1">
    <property type="nucleotide sequence ID" value="NC_019382.1"/>
</dbReference>
<dbReference type="GO" id="GO:0016831">
    <property type="term" value="F:carboxy-lyase activity"/>
    <property type="evidence" value="ECO:0007669"/>
    <property type="project" value="InterPro"/>
</dbReference>
<dbReference type="Gene3D" id="3.20.20.140">
    <property type="entry name" value="Metal-dependent hydrolases"/>
    <property type="match status" value="1"/>
</dbReference>
<dbReference type="HOGENOM" id="CLU_044590_4_3_4"/>
<dbReference type="PANTHER" id="PTHR21240">
    <property type="entry name" value="2-AMINO-3-CARBOXYLMUCONATE-6-SEMIALDEHYDE DECARBOXYLASE"/>
    <property type="match status" value="1"/>
</dbReference>
<sequence length="281" mass="31469">MKIIDFRLRPPAMGFLNARIYTRPDIRNRFTRQLGFEPAPSAEEKSLELMFEEMAAAGIEQGVCVGRNSSVLGSVSNADVAAVAKAYPDKFHPVGSIEAATRKEAMAQMQEILDLGIRIVNLEPGVWATPMHVDDRRLYPLYAFCEDNGIPVIMMTGGNAGPDITYTNPEHIDRVLGDFPDLTVVSSHGNWPWVQEIIHVAFRRPNLYLSPDMYLYNLPGHADFIQAANSFLADRMLFGTAYPMCPLKEYTEWFLTLPIKPDAMEKILHGNAERLLAQAGR</sequence>
<gene>
    <name evidence="3" type="ORF">BN112_3730</name>
</gene>